<dbReference type="Pfam" id="PF00296">
    <property type="entry name" value="Bac_luciferase"/>
    <property type="match status" value="1"/>
</dbReference>
<gene>
    <name evidence="2" type="ORF">Ga0074812_104139</name>
</gene>
<dbReference type="NCBIfam" id="TIGR03617">
    <property type="entry name" value="F420_MSMEG_2256"/>
    <property type="match status" value="1"/>
</dbReference>
<sequence>MKVDAITQCDLADAARIALRAEECGFDRMISAEVAHDPFLPMTLAAAATTRISLGTGIAVAFARSPMTVAVTAADLHRQSHGRFVLGLGSQIRPHIVRRFSMPWSSPAARMREYVQALRAIWASWQTGGPLRFEGEFYQHTLMTPMFNHGPSEHGDPEIYLAGVGPAMTAVAGEVADGYLAHGFTTPAYLRDVTLANLQRGLDRAGRSRGGMEVSVPIFTALGHDDAEVTASARGARATIAFYASTPAYRPVLDHHGWGELGEELTRLSKLGAWDKMGDAIDDEVLAAFAIVGAPEDLPGEVARRYGGLVDRVQIGLSGTVRDDELGALVDALRG</sequence>
<dbReference type="RefSeq" id="WP_091273191.1">
    <property type="nucleotide sequence ID" value="NZ_FAOZ01000004.1"/>
</dbReference>
<dbReference type="PANTHER" id="PTHR43244:SF2">
    <property type="entry name" value="CONSERVED HYPOTHETICAL ALANINE AND PROLINE-RICH PROTEIN"/>
    <property type="match status" value="1"/>
</dbReference>
<dbReference type="InterPro" id="IPR036661">
    <property type="entry name" value="Luciferase-like_sf"/>
</dbReference>
<keyword evidence="3" id="KW-1185">Reference proteome</keyword>
<dbReference type="InterPro" id="IPR011251">
    <property type="entry name" value="Luciferase-like_dom"/>
</dbReference>
<feature type="domain" description="Luciferase-like" evidence="1">
    <location>
        <begin position="10"/>
        <end position="308"/>
    </location>
</feature>
<dbReference type="EMBL" id="FAOZ01000004">
    <property type="protein sequence ID" value="CUU55058.1"/>
    <property type="molecule type" value="Genomic_DNA"/>
</dbReference>
<accession>A0A0S4QIV9</accession>
<dbReference type="InterPro" id="IPR019919">
    <property type="entry name" value="Lucif-like_OxRdtase_MSMEG_2256"/>
</dbReference>
<proteinExistence type="predicted"/>
<dbReference type="AlphaFoldDB" id="A0A0S4QIV9"/>
<dbReference type="PANTHER" id="PTHR43244">
    <property type="match status" value="1"/>
</dbReference>
<evidence type="ECO:0000313" key="2">
    <source>
        <dbReference type="EMBL" id="CUU55058.1"/>
    </source>
</evidence>
<dbReference type="SUPFAM" id="SSF51679">
    <property type="entry name" value="Bacterial luciferase-like"/>
    <property type="match status" value="1"/>
</dbReference>
<dbReference type="Gene3D" id="3.20.20.30">
    <property type="entry name" value="Luciferase-like domain"/>
    <property type="match status" value="1"/>
</dbReference>
<name>A0A0S4QIV9_9ACTN</name>
<evidence type="ECO:0000313" key="3">
    <source>
        <dbReference type="Proteomes" id="UP000198802"/>
    </source>
</evidence>
<dbReference type="InterPro" id="IPR050564">
    <property type="entry name" value="F420-G6PD/mer"/>
</dbReference>
<dbReference type="CDD" id="cd01097">
    <property type="entry name" value="Tetrahydromethanopterin_reductase"/>
    <property type="match status" value="1"/>
</dbReference>
<dbReference type="GO" id="GO:0016705">
    <property type="term" value="F:oxidoreductase activity, acting on paired donors, with incorporation or reduction of molecular oxygen"/>
    <property type="evidence" value="ECO:0007669"/>
    <property type="project" value="InterPro"/>
</dbReference>
<protein>
    <submittedName>
        <fullName evidence="2">Probable F420-dependent oxidoreductase, MSMEG_2256 family</fullName>
    </submittedName>
</protein>
<organism evidence="2 3">
    <name type="scientific">Parafrankia irregularis</name>
    <dbReference type="NCBI Taxonomy" id="795642"/>
    <lineage>
        <taxon>Bacteria</taxon>
        <taxon>Bacillati</taxon>
        <taxon>Actinomycetota</taxon>
        <taxon>Actinomycetes</taxon>
        <taxon>Frankiales</taxon>
        <taxon>Frankiaceae</taxon>
        <taxon>Parafrankia</taxon>
    </lineage>
</organism>
<evidence type="ECO:0000259" key="1">
    <source>
        <dbReference type="Pfam" id="PF00296"/>
    </source>
</evidence>
<dbReference type="Proteomes" id="UP000198802">
    <property type="component" value="Unassembled WGS sequence"/>
</dbReference>
<reference evidence="3" key="1">
    <citation type="submission" date="2015-11" db="EMBL/GenBank/DDBJ databases">
        <authorList>
            <person name="Varghese N."/>
        </authorList>
    </citation>
    <scope>NUCLEOTIDE SEQUENCE [LARGE SCALE GENOMIC DNA]</scope>
    <source>
        <strain evidence="3">DSM 45899</strain>
    </source>
</reference>